<dbReference type="RefSeq" id="WP_086060051.1">
    <property type="nucleotide sequence ID" value="NZ_CP096916.1"/>
</dbReference>
<protein>
    <submittedName>
        <fullName evidence="1">Uncharacterized protein</fullName>
    </submittedName>
</protein>
<sequence length="475" mass="54272">MENTTYHEIDFLLPAQRFNINFSYITEKGLPFVREFVLRLVHLAPLTKSQVVAFFGFSKKEADEVISDLVERDELTLSEDGRLALTEKSSGYFTEIGEVPRLSQLKDSGVCLSFDLATFTCLGRDIATDKWRAGVQLKIDPENFSKSEELVGRQFQRQFNEFLRKGLLSKSIVQDEKEAPNIYTVNSVSKIKQLPFRIPVQFQMDEEGASVERDDFDMLSSSDYVHECVAVELNRFSRSANFIDIAKSMMDIGDSDTLRLFDVKRNSINLKFLEELNQIEENNQDIRTTFLGPIYSQKNWELLQRYLAPVLAARIESKSDVGKEQFVWIAPGDQYWSKSNRLLDSLSDFFNKSSTKEKKLYSPMVYLPVAKSDDVRSVRQWRQEFESYVGNANGLLEGFLNGNVEVLHFVGELAVIVYHMSLPDTYPVTLPVGFVTKDKEVVSRVGKLVRTYIDGSAGFDRPNDCGAIIEMQRSK</sequence>
<keyword evidence="2" id="KW-1185">Reference proteome</keyword>
<name>A0ABY7MZL0_ALCFA</name>
<proteinExistence type="predicted"/>
<dbReference type="Proteomes" id="UP001211866">
    <property type="component" value="Chromosome"/>
</dbReference>
<accession>A0ABY7MZL0</accession>
<organism evidence="1 2">
    <name type="scientific">Alcaligenes faecalis</name>
    <dbReference type="NCBI Taxonomy" id="511"/>
    <lineage>
        <taxon>Bacteria</taxon>
        <taxon>Pseudomonadati</taxon>
        <taxon>Pseudomonadota</taxon>
        <taxon>Betaproteobacteria</taxon>
        <taxon>Burkholderiales</taxon>
        <taxon>Alcaligenaceae</taxon>
        <taxon>Alcaligenes</taxon>
    </lineage>
</organism>
<dbReference type="EMBL" id="CP096916">
    <property type="protein sequence ID" value="WBM36385.1"/>
    <property type="molecule type" value="Genomic_DNA"/>
</dbReference>
<reference evidence="1 2" key="1">
    <citation type="submission" date="2022-05" db="EMBL/GenBank/DDBJ databases">
        <title>Complete sequence of strain NY11312.</title>
        <authorList>
            <person name="Zhou D."/>
        </authorList>
    </citation>
    <scope>NUCLEOTIDE SEQUENCE [LARGE SCALE GENOMIC DNA]</scope>
    <source>
        <strain evidence="1 2">NY11312</strain>
    </source>
</reference>
<evidence type="ECO:0000313" key="2">
    <source>
        <dbReference type="Proteomes" id="UP001211866"/>
    </source>
</evidence>
<gene>
    <name evidence="1" type="ORF">M2J83_11150</name>
</gene>
<evidence type="ECO:0000313" key="1">
    <source>
        <dbReference type="EMBL" id="WBM36385.1"/>
    </source>
</evidence>